<evidence type="ECO:0008006" key="5">
    <source>
        <dbReference type="Google" id="ProtNLM"/>
    </source>
</evidence>
<accession>K0STU5</accession>
<gene>
    <name evidence="3" type="ORF">THAOC_14820</name>
</gene>
<comment type="similarity">
    <text evidence="1">Belongs to the sel-1 family.</text>
</comment>
<dbReference type="eggNOG" id="KOG1550">
    <property type="taxonomic scope" value="Eukaryota"/>
</dbReference>
<dbReference type="SUPFAM" id="SSF57850">
    <property type="entry name" value="RING/U-box"/>
    <property type="match status" value="1"/>
</dbReference>
<dbReference type="SUPFAM" id="SSF81901">
    <property type="entry name" value="HCP-like"/>
    <property type="match status" value="1"/>
</dbReference>
<dbReference type="Gene3D" id="1.25.40.10">
    <property type="entry name" value="Tetratricopeptide repeat domain"/>
    <property type="match status" value="2"/>
</dbReference>
<dbReference type="OrthoDB" id="40126at2759"/>
<protein>
    <recommendedName>
        <fullName evidence="5">RING-type domain-containing protein</fullName>
    </recommendedName>
</protein>
<dbReference type="AlphaFoldDB" id="K0STU5"/>
<proteinExistence type="inferred from homology"/>
<evidence type="ECO:0000313" key="3">
    <source>
        <dbReference type="EMBL" id="EJK64441.1"/>
    </source>
</evidence>
<feature type="region of interest" description="Disordered" evidence="2">
    <location>
        <begin position="255"/>
        <end position="275"/>
    </location>
</feature>
<dbReference type="Proteomes" id="UP000266841">
    <property type="component" value="Unassembled WGS sequence"/>
</dbReference>
<reference evidence="3 4" key="1">
    <citation type="journal article" date="2012" name="Genome Biol.">
        <title>Genome and low-iron response of an oceanic diatom adapted to chronic iron limitation.</title>
        <authorList>
            <person name="Lommer M."/>
            <person name="Specht M."/>
            <person name="Roy A.S."/>
            <person name="Kraemer L."/>
            <person name="Andreson R."/>
            <person name="Gutowska M.A."/>
            <person name="Wolf J."/>
            <person name="Bergner S.V."/>
            <person name="Schilhabel M.B."/>
            <person name="Klostermeier U.C."/>
            <person name="Beiko R.G."/>
            <person name="Rosenstiel P."/>
            <person name="Hippler M."/>
            <person name="Laroche J."/>
        </authorList>
    </citation>
    <scope>NUCLEOTIDE SEQUENCE [LARGE SCALE GENOMIC DNA]</scope>
    <source>
        <strain evidence="3 4">CCMP1005</strain>
    </source>
</reference>
<name>K0STU5_THAOC</name>
<dbReference type="EMBL" id="AGNL01017250">
    <property type="protein sequence ID" value="EJK64441.1"/>
    <property type="molecule type" value="Genomic_DNA"/>
</dbReference>
<dbReference type="PANTHER" id="PTHR11102">
    <property type="entry name" value="SEL-1-LIKE PROTEIN"/>
    <property type="match status" value="1"/>
</dbReference>
<dbReference type="InterPro" id="IPR011990">
    <property type="entry name" value="TPR-like_helical_dom_sf"/>
</dbReference>
<comment type="caution">
    <text evidence="3">The sequence shown here is derived from an EMBL/GenBank/DDBJ whole genome shotgun (WGS) entry which is preliminary data.</text>
</comment>
<evidence type="ECO:0000256" key="1">
    <source>
        <dbReference type="ARBA" id="ARBA00038101"/>
    </source>
</evidence>
<evidence type="ECO:0000313" key="4">
    <source>
        <dbReference type="Proteomes" id="UP000266841"/>
    </source>
</evidence>
<dbReference type="Pfam" id="PF08238">
    <property type="entry name" value="Sel1"/>
    <property type="match status" value="3"/>
</dbReference>
<sequence length="275" mass="30801">MLICGACERELPDGAYGEEQRRRRQSIRRCDECVAAGNHLVLMKKGRTRPEEDDCPICQLPLPLDGRQSKFNVCCMTLVCDGCILAARKRGMNDCPFCRAPRPKKSETISMIEKRVDAGDPLAMFQLGNYYCYGLHGLEKDMRRAVELYERAAELGSEYAHLNLGYLYDVGADVEKDTAKAIRHYEAAAIKGEANARHNLGIEEDEAGNYDIALQHYMIAAKMGHQGSLNNIKLMFVNGRATKADYAEALRGHHSAAEEMRSPDREEALALVERT</sequence>
<dbReference type="InterPro" id="IPR006597">
    <property type="entry name" value="Sel1-like"/>
</dbReference>
<organism evidence="3 4">
    <name type="scientific">Thalassiosira oceanica</name>
    <name type="common">Marine diatom</name>
    <dbReference type="NCBI Taxonomy" id="159749"/>
    <lineage>
        <taxon>Eukaryota</taxon>
        <taxon>Sar</taxon>
        <taxon>Stramenopiles</taxon>
        <taxon>Ochrophyta</taxon>
        <taxon>Bacillariophyta</taxon>
        <taxon>Coscinodiscophyceae</taxon>
        <taxon>Thalassiosirophycidae</taxon>
        <taxon>Thalassiosirales</taxon>
        <taxon>Thalassiosiraceae</taxon>
        <taxon>Thalassiosira</taxon>
    </lineage>
</organism>
<dbReference type="SMART" id="SM00671">
    <property type="entry name" value="SEL1"/>
    <property type="match status" value="3"/>
</dbReference>
<dbReference type="InterPro" id="IPR050767">
    <property type="entry name" value="Sel1_AlgK"/>
</dbReference>
<dbReference type="PANTHER" id="PTHR11102:SF160">
    <property type="entry name" value="ERAD-ASSOCIATED E3 UBIQUITIN-PROTEIN LIGASE COMPONENT HRD3"/>
    <property type="match status" value="1"/>
</dbReference>
<evidence type="ECO:0000256" key="2">
    <source>
        <dbReference type="SAM" id="MobiDB-lite"/>
    </source>
</evidence>
<keyword evidence="4" id="KW-1185">Reference proteome</keyword>